<dbReference type="SUPFAM" id="SSF55298">
    <property type="entry name" value="YjgF-like"/>
    <property type="match status" value="1"/>
</dbReference>
<dbReference type="Pfam" id="PF01042">
    <property type="entry name" value="Ribonuc_L-PSP"/>
    <property type="match status" value="1"/>
</dbReference>
<dbReference type="GO" id="GO:0016787">
    <property type="term" value="F:hydrolase activity"/>
    <property type="evidence" value="ECO:0007669"/>
    <property type="project" value="UniProtKB-KW"/>
</dbReference>
<dbReference type="PANTHER" id="PTHR11803:SF58">
    <property type="entry name" value="PROTEIN HMF1-RELATED"/>
    <property type="match status" value="1"/>
</dbReference>
<dbReference type="RefSeq" id="WP_277733692.1">
    <property type="nucleotide sequence ID" value="NZ_CP120733.1"/>
</dbReference>
<organism evidence="2 3">
    <name type="scientific">Tepidibacter hydrothermalis</name>
    <dbReference type="NCBI Taxonomy" id="3036126"/>
    <lineage>
        <taxon>Bacteria</taxon>
        <taxon>Bacillati</taxon>
        <taxon>Bacillota</taxon>
        <taxon>Clostridia</taxon>
        <taxon>Peptostreptococcales</taxon>
        <taxon>Peptostreptococcaceae</taxon>
        <taxon>Tepidibacter</taxon>
    </lineage>
</organism>
<reference evidence="2 3" key="1">
    <citation type="submission" date="2023-03" db="EMBL/GenBank/DDBJ databases">
        <title>Complete genome sequence of Tepidibacter sp. SWIR-1, isolated from a deep-sea hydrothermal vent.</title>
        <authorList>
            <person name="Li X."/>
        </authorList>
    </citation>
    <scope>NUCLEOTIDE SEQUENCE [LARGE SCALE GENOMIC DNA]</scope>
    <source>
        <strain evidence="2 3">SWIR-1</strain>
    </source>
</reference>
<dbReference type="InterPro" id="IPR035959">
    <property type="entry name" value="RutC-like_sf"/>
</dbReference>
<dbReference type="CDD" id="cd00448">
    <property type="entry name" value="YjgF_YER057c_UK114_family"/>
    <property type="match status" value="1"/>
</dbReference>
<keyword evidence="3" id="KW-1185">Reference proteome</keyword>
<dbReference type="Gene3D" id="3.30.1330.40">
    <property type="entry name" value="RutC-like"/>
    <property type="match status" value="1"/>
</dbReference>
<protein>
    <submittedName>
        <fullName evidence="2">Rid family detoxifying hydrolase</fullName>
    </submittedName>
</protein>
<accession>A0ABY8EF79</accession>
<sequence length="124" mass="14047">MKSISTNNALKPAGHYSQAIVHNDIIYISGQFAINPITGEKEHGTINEQVERVLSNIELILKEAGSCKNKIIKMTIYISDLELWDEVNDTYSKFFKHHKPARVIISSRELHFGFSVEIDAIGYI</sequence>
<keyword evidence="2" id="KW-0378">Hydrolase</keyword>
<dbReference type="NCBIfam" id="TIGR00004">
    <property type="entry name" value="Rid family detoxifying hydrolase"/>
    <property type="match status" value="1"/>
</dbReference>
<dbReference type="PROSITE" id="PS01094">
    <property type="entry name" value="UPF0076"/>
    <property type="match status" value="1"/>
</dbReference>
<proteinExistence type="inferred from homology"/>
<evidence type="ECO:0000313" key="2">
    <source>
        <dbReference type="EMBL" id="WFD11598.1"/>
    </source>
</evidence>
<comment type="similarity">
    <text evidence="1">Belongs to the RutC family.</text>
</comment>
<name>A0ABY8EF79_9FIRM</name>
<evidence type="ECO:0000256" key="1">
    <source>
        <dbReference type="ARBA" id="ARBA00010552"/>
    </source>
</evidence>
<dbReference type="PANTHER" id="PTHR11803">
    <property type="entry name" value="2-IMINOBUTANOATE/2-IMINOPROPANOATE DEAMINASE RIDA"/>
    <property type="match status" value="1"/>
</dbReference>
<evidence type="ECO:0000313" key="3">
    <source>
        <dbReference type="Proteomes" id="UP001222800"/>
    </source>
</evidence>
<dbReference type="InterPro" id="IPR006056">
    <property type="entry name" value="RidA"/>
</dbReference>
<gene>
    <name evidence="2" type="ORF">P4S50_05845</name>
</gene>
<dbReference type="InterPro" id="IPR019897">
    <property type="entry name" value="RidA_CS"/>
</dbReference>
<dbReference type="Proteomes" id="UP001222800">
    <property type="component" value="Chromosome"/>
</dbReference>
<dbReference type="InterPro" id="IPR006175">
    <property type="entry name" value="YjgF/YER057c/UK114"/>
</dbReference>
<dbReference type="EMBL" id="CP120733">
    <property type="protein sequence ID" value="WFD11598.1"/>
    <property type="molecule type" value="Genomic_DNA"/>
</dbReference>